<evidence type="ECO:0000313" key="1">
    <source>
        <dbReference type="EMBL" id="MDX3039412.1"/>
    </source>
</evidence>
<proteinExistence type="predicted"/>
<name>A0ABU4MQS0_9ACTN</name>
<dbReference type="RefSeq" id="WP_193382619.1">
    <property type="nucleotide sequence ID" value="NZ_JABXWF010000011.1"/>
</dbReference>
<keyword evidence="2" id="KW-1185">Reference proteome</keyword>
<protein>
    <submittedName>
        <fullName evidence="1">Uncharacterized protein</fullName>
    </submittedName>
</protein>
<dbReference type="EMBL" id="JARAWJ010000014">
    <property type="protein sequence ID" value="MDX3039412.1"/>
    <property type="molecule type" value="Genomic_DNA"/>
</dbReference>
<reference evidence="1 2" key="1">
    <citation type="journal article" date="2023" name="Microb. Genom.">
        <title>Mesoterricola silvestris gen. nov., sp. nov., Mesoterricola sediminis sp. nov., Geothrix oryzae sp. nov., Geothrix edaphica sp. nov., Geothrix rubra sp. nov., and Geothrix limicola sp. nov., six novel members of Acidobacteriota isolated from soils.</title>
        <authorList>
            <person name="Weisberg A.J."/>
            <person name="Pearce E."/>
            <person name="Kramer C.G."/>
            <person name="Chang J.H."/>
            <person name="Clarke C.R."/>
        </authorList>
    </citation>
    <scope>NUCLEOTIDE SEQUENCE [LARGE SCALE GENOMIC DNA]</scope>
    <source>
        <strain evidence="1 2">NE20-4-1</strain>
    </source>
</reference>
<dbReference type="Proteomes" id="UP001282474">
    <property type="component" value="Unassembled WGS sequence"/>
</dbReference>
<evidence type="ECO:0000313" key="2">
    <source>
        <dbReference type="Proteomes" id="UP001282474"/>
    </source>
</evidence>
<accession>A0ABU4MQS0</accession>
<comment type="caution">
    <text evidence="1">The sequence shown here is derived from an EMBL/GenBank/DDBJ whole genome shotgun (WGS) entry which is preliminary data.</text>
</comment>
<gene>
    <name evidence="1" type="ORF">PV383_19840</name>
</gene>
<sequence>MTERGITGRSGHLPAPYAQATRYEISLVPETADPGGIYTITVEYRGDDRWAVLRHSLCLSTDGRWDRERIPSEREDDWLAGHRFDLETAKRLAVEQAVDIAPAKWRGREDPPRHVGGGANAEDCPACHGTNPPYPFICPGPTTN</sequence>
<organism evidence="1 2">
    <name type="scientific">Streptomyces caniscabiei</name>
    <dbReference type="NCBI Taxonomy" id="2746961"/>
    <lineage>
        <taxon>Bacteria</taxon>
        <taxon>Bacillati</taxon>
        <taxon>Actinomycetota</taxon>
        <taxon>Actinomycetes</taxon>
        <taxon>Kitasatosporales</taxon>
        <taxon>Streptomycetaceae</taxon>
        <taxon>Streptomyces</taxon>
    </lineage>
</organism>